<dbReference type="PANTHER" id="PTHR22935:SF97">
    <property type="entry name" value="BETA-LACTAMASE-RELATED DOMAIN-CONTAINING PROTEIN"/>
    <property type="match status" value="1"/>
</dbReference>
<name>A0A2I1CRH6_ASPC2</name>
<dbReference type="Gene3D" id="3.40.710.10">
    <property type="entry name" value="DD-peptidase/beta-lactamase superfamily"/>
    <property type="match status" value="1"/>
</dbReference>
<sequence length="597" mass="64009">MRFLSQGLTILSLCLPGTLADIRGPIYPAPRDISTKSSRVATNWNALTASLDKALNQDDKAANATVKRLKNLTFSMGMFSLQDPDAETLQYHHTAPTTLNGSLGVKEVDADSIYRIASVTKLFTVLAGLVELDAGDWERPLTEIFPALKDLTQKNQKAPQPLHQIQWDQVTAGALAAHMGIPRAGVPFHPDLLMGGEVDPVTIGLPPLNLTEELARYPCMQNDISKCTPEAYIAGIATITPEFNPWASPVYSNNGFVLLGVVIAKLTGKSIDQVYQESIFKPLGLDSTFSSPPKDPKLIARSVIPGAAEAGFALDGGISKSSGGVFSTLNDMKGFGRGILNSTLLSPARTRKWMKPVAHTADLRYSLGQPWEIYRYVHPDSHVVTDIYTKLGDSGPYTAILVLLPDFDTGFTILGGSTDKPTKAVPWLADLVIDAIVPALMEQAAEEARERFAGSYRSTVDGLNSSVTLSIPTSSEGAPGLAISSWISNGTDMVPIISKLVGGKGVRLVPTIAQSGPPAQVAFRAYSLTDPSIGNGLPGTRLVSQMYDVNDWVGTLDTTTYGVEDVTLFVFDAEAEHGGRADAVTLPAYRAKLARQK</sequence>
<dbReference type="EMBL" id="MSFM01000015">
    <property type="protein sequence ID" value="PKY00215.1"/>
    <property type="molecule type" value="Genomic_DNA"/>
</dbReference>
<dbReference type="OrthoDB" id="10250282at2759"/>
<dbReference type="Pfam" id="PF00144">
    <property type="entry name" value="Beta-lactamase"/>
    <property type="match status" value="1"/>
</dbReference>
<evidence type="ECO:0000313" key="4">
    <source>
        <dbReference type="EMBL" id="PKY00215.1"/>
    </source>
</evidence>
<evidence type="ECO:0000259" key="2">
    <source>
        <dbReference type="Pfam" id="PF00144"/>
    </source>
</evidence>
<feature type="signal peptide" evidence="1">
    <location>
        <begin position="1"/>
        <end position="20"/>
    </location>
</feature>
<organism evidence="4 5">
    <name type="scientific">Aspergillus campestris (strain IBT 28561)</name>
    <dbReference type="NCBI Taxonomy" id="1392248"/>
    <lineage>
        <taxon>Eukaryota</taxon>
        <taxon>Fungi</taxon>
        <taxon>Dikarya</taxon>
        <taxon>Ascomycota</taxon>
        <taxon>Pezizomycotina</taxon>
        <taxon>Eurotiomycetes</taxon>
        <taxon>Eurotiomycetidae</taxon>
        <taxon>Eurotiales</taxon>
        <taxon>Aspergillaceae</taxon>
        <taxon>Aspergillus</taxon>
        <taxon>Aspergillus subgen. Circumdati</taxon>
    </lineage>
</organism>
<feature type="domain" description="Beta-lactamase-related" evidence="2">
    <location>
        <begin position="106"/>
        <end position="414"/>
    </location>
</feature>
<protein>
    <submittedName>
        <fullName evidence="4">Alkaline D-peptidase</fullName>
    </submittedName>
</protein>
<dbReference type="SUPFAM" id="SSF56601">
    <property type="entry name" value="beta-lactamase/transpeptidase-like"/>
    <property type="match status" value="1"/>
</dbReference>
<evidence type="ECO:0000256" key="1">
    <source>
        <dbReference type="SAM" id="SignalP"/>
    </source>
</evidence>
<gene>
    <name evidence="4" type="ORF">P168DRAFT_285352</name>
</gene>
<accession>A0A2I1CRH6</accession>
<feature type="chain" id="PRO_5014132176" evidence="1">
    <location>
        <begin position="21"/>
        <end position="597"/>
    </location>
</feature>
<dbReference type="InterPro" id="IPR051478">
    <property type="entry name" value="Beta-lactamase-like_AB/R"/>
</dbReference>
<proteinExistence type="predicted"/>
<dbReference type="GeneID" id="36543725"/>
<dbReference type="InterPro" id="IPR058664">
    <property type="entry name" value="ARB_00930-like_C"/>
</dbReference>
<dbReference type="Proteomes" id="UP000234254">
    <property type="component" value="Unassembled WGS sequence"/>
</dbReference>
<evidence type="ECO:0000259" key="3">
    <source>
        <dbReference type="Pfam" id="PF26335"/>
    </source>
</evidence>
<dbReference type="InterPro" id="IPR012338">
    <property type="entry name" value="Beta-lactam/transpept-like"/>
</dbReference>
<keyword evidence="5" id="KW-1185">Reference proteome</keyword>
<dbReference type="RefSeq" id="XP_024688809.1">
    <property type="nucleotide sequence ID" value="XM_024836201.1"/>
</dbReference>
<feature type="domain" description="Beta-lactamase-like ARB-00930-like C-terminal" evidence="3">
    <location>
        <begin position="444"/>
        <end position="596"/>
    </location>
</feature>
<dbReference type="PANTHER" id="PTHR22935">
    <property type="entry name" value="PENICILLIN-BINDING PROTEIN"/>
    <property type="match status" value="1"/>
</dbReference>
<dbReference type="AlphaFoldDB" id="A0A2I1CRH6"/>
<reference evidence="4" key="1">
    <citation type="submission" date="2016-12" db="EMBL/GenBank/DDBJ databases">
        <title>The genomes of Aspergillus section Nigri reveals drivers in fungal speciation.</title>
        <authorList>
            <consortium name="DOE Joint Genome Institute"/>
            <person name="Vesth T.C."/>
            <person name="Nybo J."/>
            <person name="Theobald S."/>
            <person name="Brandl J."/>
            <person name="Frisvad J.C."/>
            <person name="Nielsen K.F."/>
            <person name="Lyhne E.K."/>
            <person name="Kogle M.E."/>
            <person name="Kuo A."/>
            <person name="Riley R."/>
            <person name="Clum A."/>
            <person name="Nolan M."/>
            <person name="Lipzen A."/>
            <person name="Salamov A."/>
            <person name="Henrissat B."/>
            <person name="Wiebenga A."/>
            <person name="De vries R.P."/>
            <person name="Grigoriev I.V."/>
            <person name="Mortensen U.H."/>
            <person name="Andersen M.R."/>
            <person name="Baker S.E."/>
        </authorList>
    </citation>
    <scope>NUCLEOTIDE SEQUENCE</scope>
    <source>
        <strain evidence="4">IBT 28561</strain>
    </source>
</reference>
<dbReference type="Pfam" id="PF26335">
    <property type="entry name" value="ARB_00930_C"/>
    <property type="match status" value="1"/>
</dbReference>
<evidence type="ECO:0000313" key="5">
    <source>
        <dbReference type="Proteomes" id="UP000234254"/>
    </source>
</evidence>
<dbReference type="InterPro" id="IPR001466">
    <property type="entry name" value="Beta-lactam-related"/>
</dbReference>
<dbReference type="VEuPathDB" id="FungiDB:P168DRAFT_285352"/>
<comment type="caution">
    <text evidence="4">The sequence shown here is derived from an EMBL/GenBank/DDBJ whole genome shotgun (WGS) entry which is preliminary data.</text>
</comment>
<keyword evidence="1" id="KW-0732">Signal</keyword>